<feature type="transmembrane region" description="Helical" evidence="1">
    <location>
        <begin position="34"/>
        <end position="58"/>
    </location>
</feature>
<dbReference type="EMBL" id="LAZR01013471">
    <property type="protein sequence ID" value="KKM21813.1"/>
    <property type="molecule type" value="Genomic_DNA"/>
</dbReference>
<keyword evidence="1" id="KW-0812">Transmembrane</keyword>
<sequence>MHDCWKRLPPPLDHRSGESGDYRQRRVNGRLSPLAKACLSAGTGLFLLFIAGLSGYAFTQVSGDATFAKDGVIRHEVRIGHVEETQKKLLTGQRDIIKLLFIQPADRKRSDIDSQD</sequence>
<proteinExistence type="predicted"/>
<organism evidence="2">
    <name type="scientific">marine sediment metagenome</name>
    <dbReference type="NCBI Taxonomy" id="412755"/>
    <lineage>
        <taxon>unclassified sequences</taxon>
        <taxon>metagenomes</taxon>
        <taxon>ecological metagenomes</taxon>
    </lineage>
</organism>
<comment type="caution">
    <text evidence="2">The sequence shown here is derived from an EMBL/GenBank/DDBJ whole genome shotgun (WGS) entry which is preliminary data.</text>
</comment>
<reference evidence="2" key="1">
    <citation type="journal article" date="2015" name="Nature">
        <title>Complex archaea that bridge the gap between prokaryotes and eukaryotes.</title>
        <authorList>
            <person name="Spang A."/>
            <person name="Saw J.H."/>
            <person name="Jorgensen S.L."/>
            <person name="Zaremba-Niedzwiedzka K."/>
            <person name="Martijn J."/>
            <person name="Lind A.E."/>
            <person name="van Eijk R."/>
            <person name="Schleper C."/>
            <person name="Guy L."/>
            <person name="Ettema T.J."/>
        </authorList>
    </citation>
    <scope>NUCLEOTIDE SEQUENCE</scope>
</reference>
<accession>A0A0F9KI17</accession>
<evidence type="ECO:0000313" key="2">
    <source>
        <dbReference type="EMBL" id="KKM21813.1"/>
    </source>
</evidence>
<protein>
    <submittedName>
        <fullName evidence="2">Uncharacterized protein</fullName>
    </submittedName>
</protein>
<keyword evidence="1" id="KW-0472">Membrane</keyword>
<keyword evidence="1" id="KW-1133">Transmembrane helix</keyword>
<dbReference type="AlphaFoldDB" id="A0A0F9KI17"/>
<name>A0A0F9KI17_9ZZZZ</name>
<gene>
    <name evidence="2" type="ORF">LCGC14_1631650</name>
</gene>
<evidence type="ECO:0000256" key="1">
    <source>
        <dbReference type="SAM" id="Phobius"/>
    </source>
</evidence>